<proteinExistence type="predicted"/>
<dbReference type="InterPro" id="IPR036508">
    <property type="entry name" value="Chitin-bd_dom_sf"/>
</dbReference>
<accession>A0ABD1DEE9</accession>
<dbReference type="InterPro" id="IPR002557">
    <property type="entry name" value="Chitin-bd_dom"/>
</dbReference>
<evidence type="ECO:0000313" key="3">
    <source>
        <dbReference type="EMBL" id="KAL1397804.1"/>
    </source>
</evidence>
<feature type="domain" description="Chitin-binding type-2" evidence="2">
    <location>
        <begin position="80"/>
        <end position="141"/>
    </location>
</feature>
<keyword evidence="1" id="KW-0732">Signal</keyword>
<dbReference type="EMBL" id="JBEHCU010006141">
    <property type="protein sequence ID" value="KAL1397804.1"/>
    <property type="molecule type" value="Genomic_DNA"/>
</dbReference>
<feature type="domain" description="Chitin-binding type-2" evidence="2">
    <location>
        <begin position="21"/>
        <end position="70"/>
    </location>
</feature>
<evidence type="ECO:0000259" key="2">
    <source>
        <dbReference type="PROSITE" id="PS50940"/>
    </source>
</evidence>
<organism evidence="3 4">
    <name type="scientific">Culex pipiens pipiens</name>
    <name type="common">Northern house mosquito</name>
    <dbReference type="NCBI Taxonomy" id="38569"/>
    <lineage>
        <taxon>Eukaryota</taxon>
        <taxon>Metazoa</taxon>
        <taxon>Ecdysozoa</taxon>
        <taxon>Arthropoda</taxon>
        <taxon>Hexapoda</taxon>
        <taxon>Insecta</taxon>
        <taxon>Pterygota</taxon>
        <taxon>Neoptera</taxon>
        <taxon>Endopterygota</taxon>
        <taxon>Diptera</taxon>
        <taxon>Nematocera</taxon>
        <taxon>Culicoidea</taxon>
        <taxon>Culicidae</taxon>
        <taxon>Culicinae</taxon>
        <taxon>Culicini</taxon>
        <taxon>Culex</taxon>
        <taxon>Culex</taxon>
    </lineage>
</organism>
<keyword evidence="4" id="KW-1185">Reference proteome</keyword>
<gene>
    <name evidence="3" type="ORF">pipiens_009472</name>
</gene>
<comment type="caution">
    <text evidence="3">The sequence shown here is derived from an EMBL/GenBank/DDBJ whole genome shotgun (WGS) entry which is preliminary data.</text>
</comment>
<dbReference type="Proteomes" id="UP001562425">
    <property type="component" value="Unassembled WGS sequence"/>
</dbReference>
<dbReference type="SMART" id="SM00494">
    <property type="entry name" value="ChtBD2"/>
    <property type="match status" value="2"/>
</dbReference>
<sequence>MAYKVLLLPLALVLLSAATEAFFCDGIPPGLKIRHPIAAICNEYFACHHSQEHPWFCPRGQFFSQRTQTCVATCDTSESLNPCIGMPNGQLVRPPLLQPNNCRQHYECISGMMVPRECEIGTFFSQLNQGCGSEREPLCIPG</sequence>
<name>A0ABD1DEE9_CULPP</name>
<feature type="chain" id="PRO_5044847633" description="Chitin-binding type-2 domain-containing protein" evidence="1">
    <location>
        <begin position="22"/>
        <end position="142"/>
    </location>
</feature>
<dbReference type="Pfam" id="PF01607">
    <property type="entry name" value="CBM_14"/>
    <property type="match status" value="2"/>
</dbReference>
<feature type="signal peptide" evidence="1">
    <location>
        <begin position="1"/>
        <end position="21"/>
    </location>
</feature>
<dbReference type="PROSITE" id="PS50940">
    <property type="entry name" value="CHIT_BIND_II"/>
    <property type="match status" value="2"/>
</dbReference>
<protein>
    <recommendedName>
        <fullName evidence="2">Chitin-binding type-2 domain-containing protein</fullName>
    </recommendedName>
</protein>
<evidence type="ECO:0000256" key="1">
    <source>
        <dbReference type="SAM" id="SignalP"/>
    </source>
</evidence>
<dbReference type="SUPFAM" id="SSF57625">
    <property type="entry name" value="Invertebrate chitin-binding proteins"/>
    <property type="match status" value="2"/>
</dbReference>
<reference evidence="3 4" key="1">
    <citation type="submission" date="2024-05" db="EMBL/GenBank/DDBJ databases">
        <title>Culex pipiens pipiens assembly and annotation.</title>
        <authorList>
            <person name="Alout H."/>
            <person name="Durand T."/>
        </authorList>
    </citation>
    <scope>NUCLEOTIDE SEQUENCE [LARGE SCALE GENOMIC DNA]</scope>
    <source>
        <strain evidence="3">HA-2024</strain>
        <tissue evidence="3">Whole body</tissue>
    </source>
</reference>
<dbReference type="AlphaFoldDB" id="A0ABD1DEE9"/>
<evidence type="ECO:0000313" key="4">
    <source>
        <dbReference type="Proteomes" id="UP001562425"/>
    </source>
</evidence>
<dbReference type="Gene3D" id="2.170.140.10">
    <property type="entry name" value="Chitin binding domain"/>
    <property type="match status" value="1"/>
</dbReference>